<evidence type="ECO:0000259" key="6">
    <source>
        <dbReference type="PROSITE" id="PS50929"/>
    </source>
</evidence>
<accession>A0A078A158</accession>
<evidence type="ECO:0000313" key="7">
    <source>
        <dbReference type="EMBL" id="CDW75981.1"/>
    </source>
</evidence>
<feature type="transmembrane region" description="Helical" evidence="5">
    <location>
        <begin position="66"/>
        <end position="84"/>
    </location>
</feature>
<evidence type="ECO:0000256" key="4">
    <source>
        <dbReference type="ARBA" id="ARBA00023136"/>
    </source>
</evidence>
<keyword evidence="8" id="KW-1185">Reference proteome</keyword>
<dbReference type="InParanoid" id="A0A078A158"/>
<dbReference type="GO" id="GO:0005524">
    <property type="term" value="F:ATP binding"/>
    <property type="evidence" value="ECO:0007669"/>
    <property type="project" value="InterPro"/>
</dbReference>
<name>A0A078A158_STYLE</name>
<gene>
    <name evidence="7" type="primary">Contig8315.g8867</name>
    <name evidence="7" type="ORF">STYLEM_4977</name>
</gene>
<dbReference type="AlphaFoldDB" id="A0A078A158"/>
<dbReference type="SUPFAM" id="SSF90123">
    <property type="entry name" value="ABC transporter transmembrane region"/>
    <property type="match status" value="1"/>
</dbReference>
<dbReference type="InterPro" id="IPR011527">
    <property type="entry name" value="ABC1_TM_dom"/>
</dbReference>
<dbReference type="Proteomes" id="UP000039865">
    <property type="component" value="Unassembled WGS sequence"/>
</dbReference>
<dbReference type="PANTHER" id="PTHR24221:SF503">
    <property type="entry name" value="MITOCHONDRIAL POTASSIUM CHANNEL ATP-BINDING SUBUNIT"/>
    <property type="match status" value="1"/>
</dbReference>
<feature type="transmembrane region" description="Helical" evidence="5">
    <location>
        <begin position="265"/>
        <end position="288"/>
    </location>
</feature>
<comment type="subcellular location">
    <subcellularLocation>
        <location evidence="1">Membrane</location>
        <topology evidence="1">Multi-pass membrane protein</topology>
    </subcellularLocation>
</comment>
<dbReference type="PANTHER" id="PTHR24221">
    <property type="entry name" value="ATP-BINDING CASSETTE SUB-FAMILY B"/>
    <property type="match status" value="1"/>
</dbReference>
<evidence type="ECO:0000256" key="2">
    <source>
        <dbReference type="ARBA" id="ARBA00022692"/>
    </source>
</evidence>
<sequence length="342" mass="39275">MQNFAKKQYGMRDIMKYYKPNYKVFLAFVATFLNSFSYPIQGYVFSKVCFVMLGFQSPTFVEERNTWCGSFMAITFIIGLFEYFKGFLLAQLSENLTYQIRKALFSSMIRQNIEWFDKKERAPGILSSMYQEDISQLKGLTSQTLGLILEAILCLFIGIALAFISSWKMALVTMSISPLLILGGVAEQMVYWNSFKNTAKQVQENEESINPNDRANALLSDIIINYKTVISLGQKNIEFLVDKYRDLLQGPRKIGIRRAHFSGVIYGYSQCIRMLFIGFIFFIGSFFIFQQNESQEDCFVALYTLFMSALQTGSLFTQVPSVSKSKQQEGWLENQLKQSGKL</sequence>
<dbReference type="OrthoDB" id="164055at2759"/>
<dbReference type="Gene3D" id="1.20.1560.10">
    <property type="entry name" value="ABC transporter type 1, transmembrane domain"/>
    <property type="match status" value="1"/>
</dbReference>
<reference evidence="7 8" key="1">
    <citation type="submission" date="2014-06" db="EMBL/GenBank/DDBJ databases">
        <authorList>
            <person name="Swart Estienne"/>
        </authorList>
    </citation>
    <scope>NUCLEOTIDE SEQUENCE [LARGE SCALE GENOMIC DNA]</scope>
    <source>
        <strain evidence="7 8">130c</strain>
    </source>
</reference>
<keyword evidence="4 5" id="KW-0472">Membrane</keyword>
<dbReference type="PROSITE" id="PS50929">
    <property type="entry name" value="ABC_TM1F"/>
    <property type="match status" value="1"/>
</dbReference>
<keyword evidence="2 5" id="KW-0812">Transmembrane</keyword>
<evidence type="ECO:0000256" key="3">
    <source>
        <dbReference type="ARBA" id="ARBA00022989"/>
    </source>
</evidence>
<feature type="transmembrane region" description="Helical" evidence="5">
    <location>
        <begin position="170"/>
        <end position="192"/>
    </location>
</feature>
<feature type="domain" description="ABC transmembrane type-1" evidence="6">
    <location>
        <begin position="25"/>
        <end position="324"/>
    </location>
</feature>
<evidence type="ECO:0000256" key="1">
    <source>
        <dbReference type="ARBA" id="ARBA00004141"/>
    </source>
</evidence>
<evidence type="ECO:0000313" key="8">
    <source>
        <dbReference type="Proteomes" id="UP000039865"/>
    </source>
</evidence>
<dbReference type="CDD" id="cd18578">
    <property type="entry name" value="ABC_6TM_Pgp_ABCB1_D2_like"/>
    <property type="match status" value="1"/>
</dbReference>
<feature type="transmembrane region" description="Helical" evidence="5">
    <location>
        <begin position="300"/>
        <end position="319"/>
    </location>
</feature>
<dbReference type="InterPro" id="IPR039421">
    <property type="entry name" value="Type_1_exporter"/>
</dbReference>
<dbReference type="Pfam" id="PF00664">
    <property type="entry name" value="ABC_membrane"/>
    <property type="match status" value="1"/>
</dbReference>
<organism evidence="7 8">
    <name type="scientific">Stylonychia lemnae</name>
    <name type="common">Ciliate</name>
    <dbReference type="NCBI Taxonomy" id="5949"/>
    <lineage>
        <taxon>Eukaryota</taxon>
        <taxon>Sar</taxon>
        <taxon>Alveolata</taxon>
        <taxon>Ciliophora</taxon>
        <taxon>Intramacronucleata</taxon>
        <taxon>Spirotrichea</taxon>
        <taxon>Stichotrichia</taxon>
        <taxon>Sporadotrichida</taxon>
        <taxon>Oxytrichidae</taxon>
        <taxon>Stylonychinae</taxon>
        <taxon>Stylonychia</taxon>
    </lineage>
</organism>
<protein>
    <submittedName>
        <fullName evidence="7">Abc transporter</fullName>
    </submittedName>
</protein>
<evidence type="ECO:0000256" key="5">
    <source>
        <dbReference type="SAM" id="Phobius"/>
    </source>
</evidence>
<dbReference type="GO" id="GO:0140359">
    <property type="term" value="F:ABC-type transporter activity"/>
    <property type="evidence" value="ECO:0007669"/>
    <property type="project" value="InterPro"/>
</dbReference>
<dbReference type="OMA" id="EERNTWC"/>
<dbReference type="InterPro" id="IPR036640">
    <property type="entry name" value="ABC1_TM_sf"/>
</dbReference>
<proteinExistence type="predicted"/>
<dbReference type="EMBL" id="CCKQ01004829">
    <property type="protein sequence ID" value="CDW75981.1"/>
    <property type="molecule type" value="Genomic_DNA"/>
</dbReference>
<feature type="transmembrane region" description="Helical" evidence="5">
    <location>
        <begin position="145"/>
        <end position="164"/>
    </location>
</feature>
<dbReference type="GO" id="GO:0016020">
    <property type="term" value="C:membrane"/>
    <property type="evidence" value="ECO:0007669"/>
    <property type="project" value="UniProtKB-SubCell"/>
</dbReference>
<keyword evidence="3 5" id="KW-1133">Transmembrane helix</keyword>